<dbReference type="Gene3D" id="2.180.10.10">
    <property type="entry name" value="RHS repeat-associated core"/>
    <property type="match status" value="2"/>
</dbReference>
<proteinExistence type="predicted"/>
<sequence>MMSDSNATAPGDPVRPVGDNDHSPQSRADADRGAHAVAAGSGATHDRAEDEKTISDGSVDIATGEFLLPTVDVELPGVLALVLRRTHLSNYRFGRWFGPSWSATLDMRLAVEDEGVSFFGEDGVLLAYPRSETGVAVHPVTGRRRWILTPTETGGYQVWDQRRELIWHFAPEAELAGADARLGNFAVSAITDRFRNRVRFHYDEYGAPVEVTHSGGYRVLVETASGRVTRLSVRDRGTTVQVRGFAYRAGELTSVANAAGAITQFAYHRHRMTAWTDSNRGQMVNTYDESGRLLFQRGTSGIGDSDFDHREFPDGTGSLTTVTDATGAVTHHGFDRDLRLRDLIAPSGGRTHYDYNRDRRTLQVVGPDGAVTRHRYTDEGDIAHSTRPDGRTISFEYAFRGRPSKITESDMVVRQQDWDSTGNLAAITEPGGSHTRYRYHPNGAIAEMIDDEGARTAVEVDAAGLPVRLTDPEHRISRLERNGFGRPILYTDAMGAQTRYEWSAAGLPLRRTDPDGDGESWTYDGEGNLLTHTSRGGTITRYTYGAFVPDMNESGQPTIDEIEKRFVDLVAGRLTRDQADRWTARWVRMTSSTGASRSGGH</sequence>
<gene>
    <name evidence="5" type="ORF">GCM10023318_49990</name>
</gene>
<feature type="compositionally biased region" description="Basic and acidic residues" evidence="2">
    <location>
        <begin position="18"/>
        <end position="34"/>
    </location>
</feature>
<evidence type="ECO:0000259" key="3">
    <source>
        <dbReference type="Pfam" id="PF20148"/>
    </source>
</evidence>
<keyword evidence="1" id="KW-0677">Repeat</keyword>
<accession>A0ABP9KR81</accession>
<dbReference type="InterPro" id="IPR006530">
    <property type="entry name" value="YD"/>
</dbReference>
<feature type="domain" description="Teneurin-like YD-shell" evidence="4">
    <location>
        <begin position="328"/>
        <end position="453"/>
    </location>
</feature>
<dbReference type="EMBL" id="BAABJM010000006">
    <property type="protein sequence ID" value="GAA5064249.1"/>
    <property type="molecule type" value="Genomic_DNA"/>
</dbReference>
<feature type="domain" description="DUF6531" evidence="3">
    <location>
        <begin position="58"/>
        <end position="128"/>
    </location>
</feature>
<dbReference type="PANTHER" id="PTHR32305:SF15">
    <property type="entry name" value="PROTEIN RHSA-RELATED"/>
    <property type="match status" value="1"/>
</dbReference>
<evidence type="ECO:0008006" key="7">
    <source>
        <dbReference type="Google" id="ProtNLM"/>
    </source>
</evidence>
<evidence type="ECO:0000259" key="4">
    <source>
        <dbReference type="Pfam" id="PF25023"/>
    </source>
</evidence>
<keyword evidence="6" id="KW-1185">Reference proteome</keyword>
<dbReference type="SUPFAM" id="SSF69304">
    <property type="entry name" value="Tricorn protease N-terminal domain"/>
    <property type="match status" value="1"/>
</dbReference>
<comment type="caution">
    <text evidence="5">The sequence shown here is derived from an EMBL/GenBank/DDBJ whole genome shotgun (WGS) entry which is preliminary data.</text>
</comment>
<dbReference type="Proteomes" id="UP001500603">
    <property type="component" value="Unassembled WGS sequence"/>
</dbReference>
<dbReference type="Pfam" id="PF05593">
    <property type="entry name" value="RHS_repeat"/>
    <property type="match status" value="1"/>
</dbReference>
<dbReference type="InterPro" id="IPR031325">
    <property type="entry name" value="RHS_repeat"/>
</dbReference>
<dbReference type="InterPro" id="IPR056823">
    <property type="entry name" value="TEN-like_YD-shell"/>
</dbReference>
<feature type="compositionally biased region" description="Basic and acidic residues" evidence="2">
    <location>
        <begin position="44"/>
        <end position="54"/>
    </location>
</feature>
<dbReference type="NCBIfam" id="TIGR01643">
    <property type="entry name" value="YD_repeat_2x"/>
    <property type="match status" value="3"/>
</dbReference>
<dbReference type="InterPro" id="IPR045351">
    <property type="entry name" value="DUF6531"/>
</dbReference>
<evidence type="ECO:0000256" key="1">
    <source>
        <dbReference type="ARBA" id="ARBA00022737"/>
    </source>
</evidence>
<name>A0ABP9KR81_9NOCA</name>
<reference evidence="6" key="1">
    <citation type="journal article" date="2019" name="Int. J. Syst. Evol. Microbiol.">
        <title>The Global Catalogue of Microorganisms (GCM) 10K type strain sequencing project: providing services to taxonomists for standard genome sequencing and annotation.</title>
        <authorList>
            <consortium name="The Broad Institute Genomics Platform"/>
            <consortium name="The Broad Institute Genome Sequencing Center for Infectious Disease"/>
            <person name="Wu L."/>
            <person name="Ma J."/>
        </authorList>
    </citation>
    <scope>NUCLEOTIDE SEQUENCE [LARGE SCALE GENOMIC DNA]</scope>
    <source>
        <strain evidence="6">JCM 18298</strain>
    </source>
</reference>
<dbReference type="InterPro" id="IPR050708">
    <property type="entry name" value="T6SS_VgrG/RHS"/>
</dbReference>
<protein>
    <recommendedName>
        <fullName evidence="7">RHS repeat protein</fullName>
    </recommendedName>
</protein>
<evidence type="ECO:0000256" key="2">
    <source>
        <dbReference type="SAM" id="MobiDB-lite"/>
    </source>
</evidence>
<evidence type="ECO:0000313" key="6">
    <source>
        <dbReference type="Proteomes" id="UP001500603"/>
    </source>
</evidence>
<evidence type="ECO:0000313" key="5">
    <source>
        <dbReference type="EMBL" id="GAA5064249.1"/>
    </source>
</evidence>
<dbReference type="PANTHER" id="PTHR32305">
    <property type="match status" value="1"/>
</dbReference>
<feature type="region of interest" description="Disordered" evidence="2">
    <location>
        <begin position="1"/>
        <end position="55"/>
    </location>
</feature>
<dbReference type="Pfam" id="PF25023">
    <property type="entry name" value="TEN_YD-shell"/>
    <property type="match status" value="1"/>
</dbReference>
<dbReference type="Pfam" id="PF20148">
    <property type="entry name" value="DUF6531"/>
    <property type="match status" value="1"/>
</dbReference>
<organism evidence="5 6">
    <name type="scientific">Nocardia callitridis</name>
    <dbReference type="NCBI Taxonomy" id="648753"/>
    <lineage>
        <taxon>Bacteria</taxon>
        <taxon>Bacillati</taxon>
        <taxon>Actinomycetota</taxon>
        <taxon>Actinomycetes</taxon>
        <taxon>Mycobacteriales</taxon>
        <taxon>Nocardiaceae</taxon>
        <taxon>Nocardia</taxon>
    </lineage>
</organism>